<dbReference type="Proteomes" id="UP000029444">
    <property type="component" value="Unassembled WGS sequence"/>
</dbReference>
<dbReference type="EMBL" id="ARXV01000014">
    <property type="protein sequence ID" value="KGD63729.1"/>
    <property type="molecule type" value="Genomic_DNA"/>
</dbReference>
<protein>
    <submittedName>
        <fullName evidence="1">Uncharacterized protein</fullName>
    </submittedName>
</protein>
<gene>
    <name evidence="1" type="ORF">Y5S_02936</name>
</gene>
<sequence>MNDLYDIALKNMNNSFEILEGHLDAPVKVKFNNGYVYRYKSQDIYAAILLKLARTITGLHAIHILNEAGLLQEQAAIQRILDELSEDVLFLCNSIIFNDRTEKHDEFLSAFFQDEFDEGRSALESKQKRPMVLRKHIHSYINKDIGQGDAARGKEASRTLSKGYSGYIHAAAPHVMELYYGSPPRFHLAGSAHSSPLYQDHVDDMLNYFYRGILSFAFAAKAFGDESLFKAFLDYSKAFARESGRENHLIP</sequence>
<reference evidence="1 2" key="1">
    <citation type="submission" date="2012-09" db="EMBL/GenBank/DDBJ databases">
        <title>Genome Sequence of alkane-degrading Bacterium Alcanivorax sp. 19-m-6.</title>
        <authorList>
            <person name="Lai Q."/>
            <person name="Shao Z."/>
        </authorList>
    </citation>
    <scope>NUCLEOTIDE SEQUENCE [LARGE SCALE GENOMIC DNA]</scope>
    <source>
        <strain evidence="1 2">19-m-6</strain>
    </source>
</reference>
<organism evidence="1 2">
    <name type="scientific">Alcanivorax nanhaiticus</name>
    <dbReference type="NCBI Taxonomy" id="1177154"/>
    <lineage>
        <taxon>Bacteria</taxon>
        <taxon>Pseudomonadati</taxon>
        <taxon>Pseudomonadota</taxon>
        <taxon>Gammaproteobacteria</taxon>
        <taxon>Oceanospirillales</taxon>
        <taxon>Alcanivoracaceae</taxon>
        <taxon>Alcanivorax</taxon>
    </lineage>
</organism>
<accession>A0A095SHA7</accession>
<dbReference type="eggNOG" id="ENOG5032YE3">
    <property type="taxonomic scope" value="Bacteria"/>
</dbReference>
<name>A0A095SHA7_9GAMM</name>
<keyword evidence="2" id="KW-1185">Reference proteome</keyword>
<proteinExistence type="predicted"/>
<evidence type="ECO:0000313" key="2">
    <source>
        <dbReference type="Proteomes" id="UP000029444"/>
    </source>
</evidence>
<evidence type="ECO:0000313" key="1">
    <source>
        <dbReference type="EMBL" id="KGD63729.1"/>
    </source>
</evidence>
<dbReference type="STRING" id="1177154.Y5S_02936"/>
<dbReference type="AlphaFoldDB" id="A0A095SHA7"/>
<comment type="caution">
    <text evidence="1">The sequence shown here is derived from an EMBL/GenBank/DDBJ whole genome shotgun (WGS) entry which is preliminary data.</text>
</comment>